<feature type="binding site" evidence="7">
    <location>
        <position position="135"/>
    </location>
    <ligand>
        <name>a divalent metal cation</name>
        <dbReference type="ChEBI" id="CHEBI:60240"/>
    </ligand>
</feature>
<dbReference type="InterPro" id="IPR051674">
    <property type="entry name" value="Malate_Decarboxylase"/>
</dbReference>
<dbReference type="Pfam" id="PF00390">
    <property type="entry name" value="malic"/>
    <property type="match status" value="1"/>
</dbReference>
<evidence type="ECO:0000259" key="8">
    <source>
        <dbReference type="SMART" id="SM00919"/>
    </source>
</evidence>
<dbReference type="InterPro" id="IPR036291">
    <property type="entry name" value="NAD(P)-bd_dom_sf"/>
</dbReference>
<dbReference type="InterPro" id="IPR037062">
    <property type="entry name" value="Malic_N_dom_sf"/>
</dbReference>
<dbReference type="PIRSF" id="PIRSF000106">
    <property type="entry name" value="ME"/>
    <property type="match status" value="1"/>
</dbReference>
<feature type="binding site" evidence="7">
    <location>
        <position position="160"/>
    </location>
    <ligand>
        <name>a divalent metal cation</name>
        <dbReference type="ChEBI" id="CHEBI:60240"/>
    </ligand>
</feature>
<dbReference type="SMART" id="SM00919">
    <property type="entry name" value="Malic_M"/>
    <property type="match status" value="1"/>
</dbReference>
<dbReference type="FunFam" id="3.40.50.10380:FF:000003">
    <property type="entry name" value="NADP-dependent malic enzyme"/>
    <property type="match status" value="1"/>
</dbReference>
<keyword evidence="3 7" id="KW-0479">Metal-binding</keyword>
<dbReference type="CDD" id="cd05311">
    <property type="entry name" value="NAD_bind_2_malic_enz"/>
    <property type="match status" value="1"/>
</dbReference>
<dbReference type="InterPro" id="IPR012301">
    <property type="entry name" value="Malic_N_dom"/>
</dbReference>
<dbReference type="InterPro" id="IPR001891">
    <property type="entry name" value="Malic_OxRdtase"/>
</dbReference>
<evidence type="ECO:0000256" key="6">
    <source>
        <dbReference type="PIRSR" id="PIRSR000106-2"/>
    </source>
</evidence>
<dbReference type="eggNOG" id="COG0281">
    <property type="taxonomic scope" value="Bacteria"/>
</dbReference>
<feature type="domain" description="Malic enzyme N-terminal" evidence="9">
    <location>
        <begin position="16"/>
        <end position="149"/>
    </location>
</feature>
<dbReference type="EMBL" id="CM001377">
    <property type="protein sequence ID" value="EHM10701.1"/>
    <property type="molecule type" value="Genomic_DNA"/>
</dbReference>
<dbReference type="STRING" id="926567.TheveDRAFT_1583"/>
<dbReference type="SUPFAM" id="SSF53223">
    <property type="entry name" value="Aminoacid dehydrogenase-like, N-terminal domain"/>
    <property type="match status" value="1"/>
</dbReference>
<evidence type="ECO:0000313" key="11">
    <source>
        <dbReference type="Proteomes" id="UP000005730"/>
    </source>
</evidence>
<protein>
    <submittedName>
        <fullName evidence="10">Malic enzyme</fullName>
    </submittedName>
</protein>
<sequence length="394" mass="41770">MSDVYQRSVELHRAHRGKVSVESRVPLETREDLSLAYTPGVAEPCRLIEKDPDEAYQMTSKGSTVAVVTDGSAVLGLGDIGPLAALPVMEGKCCLFKRFAGLDAFPLCVDERDPDAFVDAVAKVSVSFGGINLEDISAPRCFEIEEKLQDRLDIPVFHDDQHGTAVVVAAGLLNALKLRGTPIQGCRIVMNGIGAAGSAIAEMLMHLGARDLVLCDRYGVMDPSDERLSHRQRELAARTNPAGVKGDLSEALKGAEVFIGVSKGGLLDQASIRSMGDRPVVFAMANPTPEIFPQEAKAAGAFVVATGRSDFPNQVNNCLGFPGIFKGALAVRARRINLEMKLAAAMAIAAVVQDSLEVDRIIPDPLDPRVVPAVAGAVADAAVKTRVARVSHGG</sequence>
<dbReference type="InterPro" id="IPR015884">
    <property type="entry name" value="Malic_enzyme_CS"/>
</dbReference>
<accession>H0UQ63</accession>
<dbReference type="PANTHER" id="PTHR43237">
    <property type="entry name" value="NADP-DEPENDENT MALIC ENZYME"/>
    <property type="match status" value="1"/>
</dbReference>
<evidence type="ECO:0000256" key="4">
    <source>
        <dbReference type="ARBA" id="ARBA00023002"/>
    </source>
</evidence>
<dbReference type="OrthoDB" id="9805787at2"/>
<evidence type="ECO:0000313" key="10">
    <source>
        <dbReference type="EMBL" id="EHM10701.1"/>
    </source>
</evidence>
<dbReference type="PROSITE" id="PS00331">
    <property type="entry name" value="MALIC_ENZYMES"/>
    <property type="match status" value="1"/>
</dbReference>
<evidence type="ECO:0000256" key="7">
    <source>
        <dbReference type="PIRSR" id="PIRSR000106-3"/>
    </source>
</evidence>
<dbReference type="RefSeq" id="WP_006584196.1">
    <property type="nucleotide sequence ID" value="NZ_CM001377.1"/>
</dbReference>
<comment type="cofactor">
    <cofactor evidence="7">
        <name>Mg(2+)</name>
        <dbReference type="ChEBI" id="CHEBI:18420"/>
    </cofactor>
    <cofactor evidence="7">
        <name>Mn(2+)</name>
        <dbReference type="ChEBI" id="CHEBI:29035"/>
    </cofactor>
    <text evidence="7">Divalent metal cations. Prefers magnesium or manganese.</text>
</comment>
<dbReference type="Pfam" id="PF03949">
    <property type="entry name" value="Malic_M"/>
    <property type="match status" value="1"/>
</dbReference>
<dbReference type="GO" id="GO:0016616">
    <property type="term" value="F:oxidoreductase activity, acting on the CH-OH group of donors, NAD or NADP as acceptor"/>
    <property type="evidence" value="ECO:0007669"/>
    <property type="project" value="InterPro"/>
</dbReference>
<comment type="similarity">
    <text evidence="2">Belongs to the malic enzymes family.</text>
</comment>
<dbReference type="GO" id="GO:0051287">
    <property type="term" value="F:NAD binding"/>
    <property type="evidence" value="ECO:0007669"/>
    <property type="project" value="InterPro"/>
</dbReference>
<feature type="active site" description="Proton acceptor" evidence="5">
    <location>
        <position position="92"/>
    </location>
</feature>
<keyword evidence="11" id="KW-1185">Reference proteome</keyword>
<name>H0UQ63_9BACT</name>
<dbReference type="Gene3D" id="3.40.50.720">
    <property type="entry name" value="NAD(P)-binding Rossmann-like Domain"/>
    <property type="match status" value="1"/>
</dbReference>
<dbReference type="PANTHER" id="PTHR43237:SF4">
    <property type="entry name" value="NADP-DEPENDENT MALIC ENZYME"/>
    <property type="match status" value="1"/>
</dbReference>
<dbReference type="InterPro" id="IPR045213">
    <property type="entry name" value="Malic_NAD-bd_bact_type"/>
</dbReference>
<feature type="domain" description="Malic enzyme NAD-binding" evidence="8">
    <location>
        <begin position="161"/>
        <end position="383"/>
    </location>
</feature>
<dbReference type="SUPFAM" id="SSF51735">
    <property type="entry name" value="NAD(P)-binding Rossmann-fold domains"/>
    <property type="match status" value="1"/>
</dbReference>
<dbReference type="GO" id="GO:0046872">
    <property type="term" value="F:metal ion binding"/>
    <property type="evidence" value="ECO:0007669"/>
    <property type="project" value="UniProtKB-KW"/>
</dbReference>
<gene>
    <name evidence="10" type="ORF">TheveDRAFT_1583</name>
</gene>
<dbReference type="AlphaFoldDB" id="H0UQ63"/>
<evidence type="ECO:0000256" key="1">
    <source>
        <dbReference type="ARBA" id="ARBA00001936"/>
    </source>
</evidence>
<dbReference type="Gene3D" id="3.40.50.10380">
    <property type="entry name" value="Malic enzyme, N-terminal domain"/>
    <property type="match status" value="1"/>
</dbReference>
<dbReference type="Proteomes" id="UP000005730">
    <property type="component" value="Chromosome"/>
</dbReference>
<organism evidence="10 11">
    <name type="scientific">Thermanaerovibrio velox DSM 12556</name>
    <dbReference type="NCBI Taxonomy" id="926567"/>
    <lineage>
        <taxon>Bacteria</taxon>
        <taxon>Thermotogati</taxon>
        <taxon>Synergistota</taxon>
        <taxon>Synergistia</taxon>
        <taxon>Synergistales</taxon>
        <taxon>Synergistaceae</taxon>
        <taxon>Thermanaerovibrio</taxon>
    </lineage>
</organism>
<proteinExistence type="inferred from homology"/>
<keyword evidence="4" id="KW-0560">Oxidoreductase</keyword>
<dbReference type="InterPro" id="IPR046346">
    <property type="entry name" value="Aminoacid_DH-like_N_sf"/>
</dbReference>
<dbReference type="GO" id="GO:0004470">
    <property type="term" value="F:malic enzyme activity"/>
    <property type="evidence" value="ECO:0007669"/>
    <property type="project" value="InterPro"/>
</dbReference>
<dbReference type="SMART" id="SM01274">
    <property type="entry name" value="malic"/>
    <property type="match status" value="1"/>
</dbReference>
<feature type="binding site" evidence="7">
    <location>
        <position position="134"/>
    </location>
    <ligand>
        <name>a divalent metal cation</name>
        <dbReference type="ChEBI" id="CHEBI:60240"/>
    </ligand>
</feature>
<dbReference type="HOGENOM" id="CLU_034446_2_1_0"/>
<evidence type="ECO:0000256" key="2">
    <source>
        <dbReference type="ARBA" id="ARBA00008785"/>
    </source>
</evidence>
<feature type="active site" description="Proton donor" evidence="5">
    <location>
        <position position="37"/>
    </location>
</feature>
<evidence type="ECO:0000256" key="3">
    <source>
        <dbReference type="ARBA" id="ARBA00022723"/>
    </source>
</evidence>
<evidence type="ECO:0000259" key="9">
    <source>
        <dbReference type="SMART" id="SM01274"/>
    </source>
</evidence>
<dbReference type="InterPro" id="IPR012302">
    <property type="entry name" value="Malic_NAD-bd"/>
</dbReference>
<reference evidence="10 11" key="1">
    <citation type="submission" date="2011-10" db="EMBL/GenBank/DDBJ databases">
        <title>The Noncontiguous Finished genome of Thermanaerovibrio velox DSM 12556.</title>
        <authorList>
            <consortium name="US DOE Joint Genome Institute (JGI-PGF)"/>
            <person name="Lucas S."/>
            <person name="Copeland A."/>
            <person name="Lapidus A."/>
            <person name="Glavina del Rio T."/>
            <person name="Dalin E."/>
            <person name="Tice H."/>
            <person name="Bruce D."/>
            <person name="Goodwin L."/>
            <person name="Pitluck S."/>
            <person name="Peters L."/>
            <person name="Mikhailova N."/>
            <person name="Teshima H."/>
            <person name="Kyrpides N."/>
            <person name="Mavromatis K."/>
            <person name="Ivanova N."/>
            <person name="Markowitz V."/>
            <person name="Cheng J.-F."/>
            <person name="Hugenholtz P."/>
            <person name="Woyke T."/>
            <person name="Wu D."/>
            <person name="Spring S."/>
            <person name="Brambilla E.-M."/>
            <person name="Klenk H.-P."/>
            <person name="Eisen J.A."/>
        </authorList>
    </citation>
    <scope>NUCLEOTIDE SEQUENCE [LARGE SCALE GENOMIC DNA]</scope>
    <source>
        <strain evidence="10 11">DSM 12556</strain>
    </source>
</reference>
<feature type="binding site" evidence="6">
    <location>
        <position position="286"/>
    </location>
    <ligand>
        <name>(S)-malate</name>
        <dbReference type="ChEBI" id="CHEBI:15589"/>
    </ligand>
</feature>
<evidence type="ECO:0000256" key="5">
    <source>
        <dbReference type="PIRSR" id="PIRSR000106-1"/>
    </source>
</evidence>
<comment type="cofactor">
    <cofactor evidence="1">
        <name>Mn(2+)</name>
        <dbReference type="ChEBI" id="CHEBI:29035"/>
    </cofactor>
</comment>
<feature type="binding site" evidence="6">
    <location>
        <position position="316"/>
    </location>
    <ligand>
        <name>(S)-malate</name>
        <dbReference type="ChEBI" id="CHEBI:15589"/>
    </ligand>
</feature>